<dbReference type="PIRSF" id="PIRSF018005">
    <property type="entry name" value="UCP018005"/>
    <property type="match status" value="1"/>
</dbReference>
<dbReference type="InterPro" id="IPR019257">
    <property type="entry name" value="MeTrfase_dom"/>
</dbReference>
<evidence type="ECO:0000313" key="5">
    <source>
        <dbReference type="Proteomes" id="UP000265882"/>
    </source>
</evidence>
<dbReference type="AlphaFoldDB" id="A0A3A4NKW8"/>
<dbReference type="InterPro" id="IPR051128">
    <property type="entry name" value="EgtD_Methyltrsf_superfamily"/>
</dbReference>
<accession>A0A3A4NKW8</accession>
<dbReference type="EMBL" id="QZKU01000085">
    <property type="protein sequence ID" value="RJP19742.1"/>
    <property type="molecule type" value="Genomic_DNA"/>
</dbReference>
<sequence length="348" mass="38838">MRSQADPSKINELPACVAIALNGGDSAIIDAAEEANPVLDFAHSAARTLSENPKWMECRFLYDARGSALFEQICRQPEYYPTRRETAILHRYAGEICETTGCVTLAELGCGSAIKTRHILSAYVKSNGSVRYVPVDVSRSALQHACAAITAWHPAVKVAGIRGTYECAFPFLKALSPVMVLFLGSTIGNLNEDQDRLFWRNIGRHLSEGDFFLLGVDLVKDTSILEAAYNDRAGVSAAFTLNLFERMNRELKTGIDVLHLQHVAYFSSAKSRIEIFAQFNREQRVRIKPLNKSIPISAGERIQVEISRKFNLNELVPRLYSCGFATRRIFSDENSWFALLLLEKVAND</sequence>
<dbReference type="PANTHER" id="PTHR43397:SF1">
    <property type="entry name" value="ERGOTHIONEINE BIOSYNTHESIS PROTEIN 1"/>
    <property type="match status" value="1"/>
</dbReference>
<feature type="domain" description="Histidine-specific methyltransferase SAM-dependent" evidence="3">
    <location>
        <begin position="43"/>
        <end position="343"/>
    </location>
</feature>
<gene>
    <name evidence="4" type="primary">egtD</name>
    <name evidence="4" type="ORF">C4520_12330</name>
</gene>
<comment type="caution">
    <text evidence="4">The sequence shown here is derived from an EMBL/GenBank/DDBJ whole genome shotgun (WGS) entry which is preliminary data.</text>
</comment>
<dbReference type="InterPro" id="IPR017804">
    <property type="entry name" value="MeTrfase_EgtD-like"/>
</dbReference>
<reference evidence="4 5" key="1">
    <citation type="journal article" date="2017" name="ISME J.">
        <title>Energy and carbon metabolisms in a deep terrestrial subsurface fluid microbial community.</title>
        <authorList>
            <person name="Momper L."/>
            <person name="Jungbluth S.P."/>
            <person name="Lee M.D."/>
            <person name="Amend J.P."/>
        </authorList>
    </citation>
    <scope>NUCLEOTIDE SEQUENCE [LARGE SCALE GENOMIC DNA]</scope>
    <source>
        <strain evidence="4">SURF_5</strain>
    </source>
</reference>
<evidence type="ECO:0000256" key="1">
    <source>
        <dbReference type="ARBA" id="ARBA00022603"/>
    </source>
</evidence>
<keyword evidence="1 4" id="KW-0489">Methyltransferase</keyword>
<evidence type="ECO:0000313" key="4">
    <source>
        <dbReference type="EMBL" id="RJP19742.1"/>
    </source>
</evidence>
<dbReference type="Gene3D" id="3.40.50.150">
    <property type="entry name" value="Vaccinia Virus protein VP39"/>
    <property type="match status" value="1"/>
</dbReference>
<name>A0A3A4NKW8_ABYX5</name>
<dbReference type="GO" id="GO:0052706">
    <property type="term" value="F:L-histidine N(alpha)-methyltransferase activity"/>
    <property type="evidence" value="ECO:0007669"/>
    <property type="project" value="UniProtKB-EC"/>
</dbReference>
<proteinExistence type="predicted"/>
<keyword evidence="2 4" id="KW-0808">Transferase</keyword>
<protein>
    <submittedName>
        <fullName evidence="4">L-histidine N(Alpha)-methyltransferase</fullName>
        <ecNumber evidence="4">2.1.1.44</ecNumber>
    </submittedName>
</protein>
<dbReference type="Pfam" id="PF10017">
    <property type="entry name" value="Methyltransf_33"/>
    <property type="match status" value="1"/>
</dbReference>
<dbReference type="NCBIfam" id="TIGR03438">
    <property type="entry name" value="egtD_ergothio"/>
    <property type="match status" value="1"/>
</dbReference>
<dbReference type="EC" id="2.1.1.44" evidence="4"/>
<dbReference type="GO" id="GO:0032259">
    <property type="term" value="P:methylation"/>
    <property type="evidence" value="ECO:0007669"/>
    <property type="project" value="UniProtKB-KW"/>
</dbReference>
<dbReference type="InterPro" id="IPR029063">
    <property type="entry name" value="SAM-dependent_MTases_sf"/>
</dbReference>
<dbReference type="SUPFAM" id="SSF53335">
    <property type="entry name" value="S-adenosyl-L-methionine-dependent methyltransferases"/>
    <property type="match status" value="1"/>
</dbReference>
<dbReference type="PANTHER" id="PTHR43397">
    <property type="entry name" value="ERGOTHIONEINE BIOSYNTHESIS PROTEIN 1"/>
    <property type="match status" value="1"/>
</dbReference>
<evidence type="ECO:0000259" key="3">
    <source>
        <dbReference type="Pfam" id="PF10017"/>
    </source>
</evidence>
<dbReference type="InterPro" id="IPR035094">
    <property type="entry name" value="EgtD"/>
</dbReference>
<evidence type="ECO:0000256" key="2">
    <source>
        <dbReference type="ARBA" id="ARBA00022679"/>
    </source>
</evidence>
<organism evidence="4 5">
    <name type="scientific">Abyssobacteria bacterium (strain SURF_5)</name>
    <dbReference type="NCBI Taxonomy" id="2093360"/>
    <lineage>
        <taxon>Bacteria</taxon>
        <taxon>Pseudomonadati</taxon>
        <taxon>Candidatus Hydrogenedentota</taxon>
        <taxon>Candidatus Abyssobacteria</taxon>
    </lineage>
</organism>
<dbReference type="Proteomes" id="UP000265882">
    <property type="component" value="Unassembled WGS sequence"/>
</dbReference>